<evidence type="ECO:0000313" key="2">
    <source>
        <dbReference type="Proteomes" id="UP000617555"/>
    </source>
</evidence>
<evidence type="ECO:0000313" key="1">
    <source>
        <dbReference type="EMBL" id="GGB75225.1"/>
    </source>
</evidence>
<protein>
    <submittedName>
        <fullName evidence="1">Uncharacterized protein</fullName>
    </submittedName>
</protein>
<accession>A0ABQ1JSE1</accession>
<proteinExistence type="predicted"/>
<comment type="caution">
    <text evidence="1">The sequence shown here is derived from an EMBL/GenBank/DDBJ whole genome shotgun (WGS) entry which is preliminary data.</text>
</comment>
<reference evidence="2" key="1">
    <citation type="journal article" date="2019" name="Int. J. Syst. Evol. Microbiol.">
        <title>The Global Catalogue of Microorganisms (GCM) 10K type strain sequencing project: providing services to taxonomists for standard genome sequencing and annotation.</title>
        <authorList>
            <consortium name="The Broad Institute Genomics Platform"/>
            <consortium name="The Broad Institute Genome Sequencing Center for Infectious Disease"/>
            <person name="Wu L."/>
            <person name="Ma J."/>
        </authorList>
    </citation>
    <scope>NUCLEOTIDE SEQUENCE [LARGE SCALE GENOMIC DNA]</scope>
    <source>
        <strain evidence="2">CGMCC 1.15339</strain>
    </source>
</reference>
<sequence length="40" mass="4416">MNVYFVICLFVTNTAHYYVVPVTLLSRDPGVGAEVLGSRN</sequence>
<dbReference type="EMBL" id="BMII01000050">
    <property type="protein sequence ID" value="GGB75225.1"/>
    <property type="molecule type" value="Genomic_DNA"/>
</dbReference>
<organism evidence="1 2">
    <name type="scientific">Shewanella inventionis</name>
    <dbReference type="NCBI Taxonomy" id="1738770"/>
    <lineage>
        <taxon>Bacteria</taxon>
        <taxon>Pseudomonadati</taxon>
        <taxon>Pseudomonadota</taxon>
        <taxon>Gammaproteobacteria</taxon>
        <taxon>Alteromonadales</taxon>
        <taxon>Shewanellaceae</taxon>
        <taxon>Shewanella</taxon>
    </lineage>
</organism>
<dbReference type="Proteomes" id="UP000617555">
    <property type="component" value="Unassembled WGS sequence"/>
</dbReference>
<gene>
    <name evidence="1" type="ORF">GCM10011607_39440</name>
</gene>
<name>A0ABQ1JSE1_9GAMM</name>
<keyword evidence="2" id="KW-1185">Reference proteome</keyword>